<reference evidence="15" key="1">
    <citation type="submission" date="2022-01" db="EMBL/GenBank/DDBJ databases">
        <authorList>
            <person name="King R."/>
        </authorList>
    </citation>
    <scope>NUCLEOTIDE SEQUENCE</scope>
</reference>
<dbReference type="OrthoDB" id="420264at2759"/>
<feature type="region of interest" description="Disordered" evidence="13">
    <location>
        <begin position="1"/>
        <end position="36"/>
    </location>
</feature>
<dbReference type="PROSITE" id="PS50305">
    <property type="entry name" value="SIRTUIN"/>
    <property type="match status" value="1"/>
</dbReference>
<dbReference type="GO" id="GO:0008270">
    <property type="term" value="F:zinc ion binding"/>
    <property type="evidence" value="ECO:0007669"/>
    <property type="project" value="UniProtKB-UniRule"/>
</dbReference>
<feature type="binding site" evidence="10">
    <location>
        <position position="334"/>
    </location>
    <ligand>
        <name>NAD(+)</name>
        <dbReference type="ChEBI" id="CHEBI:57540"/>
    </ligand>
</feature>
<name>A0A9N9MKB3_9CUCU</name>
<dbReference type="PANTHER" id="PTHR11085">
    <property type="entry name" value="NAD-DEPENDENT PROTEIN DEACYLASE SIRTUIN-5, MITOCHONDRIAL-RELATED"/>
    <property type="match status" value="1"/>
</dbReference>
<organism evidence="15 16">
    <name type="scientific">Ceutorhynchus assimilis</name>
    <name type="common">cabbage seed weevil</name>
    <dbReference type="NCBI Taxonomy" id="467358"/>
    <lineage>
        <taxon>Eukaryota</taxon>
        <taxon>Metazoa</taxon>
        <taxon>Ecdysozoa</taxon>
        <taxon>Arthropoda</taxon>
        <taxon>Hexapoda</taxon>
        <taxon>Insecta</taxon>
        <taxon>Pterygota</taxon>
        <taxon>Neoptera</taxon>
        <taxon>Endopterygota</taxon>
        <taxon>Coleoptera</taxon>
        <taxon>Polyphaga</taxon>
        <taxon>Cucujiformia</taxon>
        <taxon>Curculionidae</taxon>
        <taxon>Ceutorhynchinae</taxon>
        <taxon>Ceutorhynchus</taxon>
    </lineage>
</organism>
<dbReference type="EC" id="2.3.1.286" evidence="8"/>
<dbReference type="Gene3D" id="3.30.1600.10">
    <property type="entry name" value="SIR2/SIRT2 'Small Domain"/>
    <property type="match status" value="1"/>
</dbReference>
<dbReference type="PIRSF" id="PIRSF037938">
    <property type="entry name" value="SIR2_euk"/>
    <property type="match status" value="1"/>
</dbReference>
<feature type="compositionally biased region" description="Low complexity" evidence="13">
    <location>
        <begin position="14"/>
        <end position="28"/>
    </location>
</feature>
<dbReference type="InterPro" id="IPR026590">
    <property type="entry name" value="Ssirtuin_cat_dom"/>
</dbReference>
<comment type="similarity">
    <text evidence="1 8">Belongs to the sirtuin family. Class I subfamily.</text>
</comment>
<evidence type="ECO:0000256" key="1">
    <source>
        <dbReference type="ARBA" id="ARBA00006924"/>
    </source>
</evidence>
<evidence type="ECO:0000256" key="11">
    <source>
        <dbReference type="PIRSR" id="PIRSR037938-3"/>
    </source>
</evidence>
<keyword evidence="4 8" id="KW-0862">Zinc</keyword>
<comment type="catalytic activity">
    <reaction evidence="6">
        <text>N(6)-hexadecanoyl-L-lysyl-[protein] + NAD(+) + H2O = 2''-O-hexadecanoyl-ADP-D-ribose + nicotinamide + L-lysyl-[protein]</text>
        <dbReference type="Rhea" id="RHEA:70563"/>
        <dbReference type="Rhea" id="RHEA-COMP:9752"/>
        <dbReference type="Rhea" id="RHEA-COMP:14175"/>
        <dbReference type="ChEBI" id="CHEBI:15377"/>
        <dbReference type="ChEBI" id="CHEBI:17154"/>
        <dbReference type="ChEBI" id="CHEBI:29969"/>
        <dbReference type="ChEBI" id="CHEBI:57540"/>
        <dbReference type="ChEBI" id="CHEBI:138936"/>
        <dbReference type="ChEBI" id="CHEBI:189673"/>
    </reaction>
    <physiologicalReaction direction="left-to-right" evidence="6">
        <dbReference type="Rhea" id="RHEA:70564"/>
    </physiologicalReaction>
</comment>
<feature type="binding site" evidence="10">
    <location>
        <begin position="180"/>
        <end position="183"/>
    </location>
    <ligand>
        <name>NAD(+)</name>
        <dbReference type="ChEBI" id="CHEBI:57540"/>
    </ligand>
</feature>
<evidence type="ECO:0000256" key="7">
    <source>
        <dbReference type="ARBA" id="ARBA00048905"/>
    </source>
</evidence>
<evidence type="ECO:0000259" key="14">
    <source>
        <dbReference type="PROSITE" id="PS50305"/>
    </source>
</evidence>
<evidence type="ECO:0000313" key="16">
    <source>
        <dbReference type="Proteomes" id="UP001152799"/>
    </source>
</evidence>
<keyword evidence="3 8" id="KW-0479">Metal-binding</keyword>
<evidence type="ECO:0000256" key="6">
    <source>
        <dbReference type="ARBA" id="ARBA00048378"/>
    </source>
</evidence>
<keyword evidence="2 8" id="KW-0808">Transferase</keyword>
<evidence type="ECO:0000256" key="12">
    <source>
        <dbReference type="PROSITE-ProRule" id="PRU00236"/>
    </source>
</evidence>
<protein>
    <recommendedName>
        <fullName evidence="8">NAD-dependent protein deacetylase</fullName>
        <ecNumber evidence="8">2.3.1.286</ecNumber>
    </recommendedName>
</protein>
<dbReference type="GO" id="GO:0005634">
    <property type="term" value="C:nucleus"/>
    <property type="evidence" value="ECO:0007669"/>
    <property type="project" value="TreeGrafter"/>
</dbReference>
<dbReference type="Gene3D" id="3.40.50.1220">
    <property type="entry name" value="TPP-binding domain"/>
    <property type="match status" value="1"/>
</dbReference>
<sequence>MSSNDKENVKNQTDTESATSSSGTGSDSPNRVPAETSSGLNLAALQEYLTEKLGFLGLGDEEEAVSSGIKALEETTLDGIVDYIDKKKCKNIITMAGAGISTSAGIPDFRSVGTGLYHNLAKYNLPHPQAIFELNFFQENPKPFFVLAKELYPGSFKPTLCHYFIRLLNDKGMLLRHYTQNIDTLERVAEVPEQKLVEAHGTFYTGHCLSCRKQYELEWMKERIFKDEIPICETCPGVVKPDIVFFGENLPDKFHDSVEDDFAKCDLLIILGSSLVVNPFAGLIDLPSSMTPRLLINNEKVGRASGLKSMMGLSGGLEYDKKGNTRDVAWIGDCDDGCQLLADKLGWGDELKALVKAEHEKIDRINKKEAAPQKKKAQKS</sequence>
<dbReference type="InterPro" id="IPR017328">
    <property type="entry name" value="Sirtuin_class_I"/>
</dbReference>
<evidence type="ECO:0000256" key="9">
    <source>
        <dbReference type="PIRSR" id="PIRSR037938-1"/>
    </source>
</evidence>
<evidence type="ECO:0000256" key="3">
    <source>
        <dbReference type="ARBA" id="ARBA00022723"/>
    </source>
</evidence>
<evidence type="ECO:0000256" key="8">
    <source>
        <dbReference type="PIRNR" id="PIRNR037938"/>
    </source>
</evidence>
<feature type="domain" description="Deacetylase sirtuin-type" evidence="14">
    <location>
        <begin position="70"/>
        <end position="348"/>
    </location>
</feature>
<feature type="binding site" evidence="11 12">
    <location>
        <position position="211"/>
    </location>
    <ligand>
        <name>Zn(2+)</name>
        <dbReference type="ChEBI" id="CHEBI:29105"/>
    </ligand>
</feature>
<dbReference type="InterPro" id="IPR003000">
    <property type="entry name" value="Sirtuin"/>
</dbReference>
<feature type="active site" description="Proton acceptor" evidence="9 12">
    <location>
        <position position="200"/>
    </location>
</feature>
<dbReference type="SUPFAM" id="SSF52467">
    <property type="entry name" value="DHS-like NAD/FAD-binding domain"/>
    <property type="match status" value="1"/>
</dbReference>
<evidence type="ECO:0000256" key="13">
    <source>
        <dbReference type="SAM" id="MobiDB-lite"/>
    </source>
</evidence>
<evidence type="ECO:0000256" key="2">
    <source>
        <dbReference type="ARBA" id="ARBA00022679"/>
    </source>
</evidence>
<dbReference type="EMBL" id="OU892278">
    <property type="protein sequence ID" value="CAG9764864.1"/>
    <property type="molecule type" value="Genomic_DNA"/>
</dbReference>
<feature type="binding site" evidence="10">
    <location>
        <begin position="108"/>
        <end position="110"/>
    </location>
    <ligand>
        <name>NAD(+)</name>
        <dbReference type="ChEBI" id="CHEBI:57540"/>
    </ligand>
</feature>
<dbReference type="InterPro" id="IPR026591">
    <property type="entry name" value="Sirtuin_cat_small_dom_sf"/>
</dbReference>
<dbReference type="GO" id="GO:0017136">
    <property type="term" value="F:histone deacetylase activity, NAD-dependent"/>
    <property type="evidence" value="ECO:0007669"/>
    <property type="project" value="InterPro"/>
</dbReference>
<dbReference type="CDD" id="cd01408">
    <property type="entry name" value="SIRT1"/>
    <property type="match status" value="1"/>
</dbReference>
<dbReference type="AlphaFoldDB" id="A0A9N9MKB3"/>
<comment type="catalytic activity">
    <reaction evidence="7">
        <text>N(6)-tetradecanoyl-L-lysyl-[protein] + NAD(+) + H2O = 2''-O-tetradecanoyl-ADP-D-ribose + nicotinamide + L-lysyl-[protein]</text>
        <dbReference type="Rhea" id="RHEA:70567"/>
        <dbReference type="Rhea" id="RHEA-COMP:9752"/>
        <dbReference type="Rhea" id="RHEA-COMP:15437"/>
        <dbReference type="ChEBI" id="CHEBI:15377"/>
        <dbReference type="ChEBI" id="CHEBI:17154"/>
        <dbReference type="ChEBI" id="CHEBI:29969"/>
        <dbReference type="ChEBI" id="CHEBI:57540"/>
        <dbReference type="ChEBI" id="CHEBI:141129"/>
        <dbReference type="ChEBI" id="CHEBI:189674"/>
    </reaction>
    <physiologicalReaction direction="left-to-right" evidence="7">
        <dbReference type="Rhea" id="RHEA:70568"/>
    </physiologicalReaction>
</comment>
<comment type="catalytic activity">
    <reaction evidence="8">
        <text>N(6)-acetyl-L-lysyl-[protein] + NAD(+) + H2O = 2''-O-acetyl-ADP-D-ribose + nicotinamide + L-lysyl-[protein]</text>
        <dbReference type="Rhea" id="RHEA:43636"/>
        <dbReference type="Rhea" id="RHEA-COMP:9752"/>
        <dbReference type="Rhea" id="RHEA-COMP:10731"/>
        <dbReference type="ChEBI" id="CHEBI:15377"/>
        <dbReference type="ChEBI" id="CHEBI:17154"/>
        <dbReference type="ChEBI" id="CHEBI:29969"/>
        <dbReference type="ChEBI" id="CHEBI:57540"/>
        <dbReference type="ChEBI" id="CHEBI:61930"/>
        <dbReference type="ChEBI" id="CHEBI:83767"/>
        <dbReference type="EC" id="2.3.1.286"/>
    </reaction>
</comment>
<feature type="binding site" evidence="10">
    <location>
        <begin position="98"/>
        <end position="102"/>
    </location>
    <ligand>
        <name>NAD(+)</name>
        <dbReference type="ChEBI" id="CHEBI:57540"/>
    </ligand>
</feature>
<evidence type="ECO:0000256" key="4">
    <source>
        <dbReference type="ARBA" id="ARBA00022833"/>
    </source>
</evidence>
<dbReference type="InterPro" id="IPR050134">
    <property type="entry name" value="NAD-dep_sirtuin_deacylases"/>
</dbReference>
<comment type="cofactor">
    <cofactor evidence="11">
        <name>Zn(2+)</name>
        <dbReference type="ChEBI" id="CHEBI:29105"/>
    </cofactor>
    <text evidence="11">Binds 1 zinc ion per subunit.</text>
</comment>
<feature type="binding site" evidence="10">
    <location>
        <begin position="297"/>
        <end position="299"/>
    </location>
    <ligand>
        <name>NAD(+)</name>
        <dbReference type="ChEBI" id="CHEBI:57540"/>
    </ligand>
</feature>
<evidence type="ECO:0000256" key="5">
    <source>
        <dbReference type="ARBA" id="ARBA00023027"/>
    </source>
</evidence>
<keyword evidence="16" id="KW-1185">Reference proteome</keyword>
<gene>
    <name evidence="15" type="ORF">CEUTPL_LOCUS5489</name>
</gene>
<keyword evidence="5 8" id="KW-0520">NAD</keyword>
<dbReference type="GO" id="GO:0070403">
    <property type="term" value="F:NAD+ binding"/>
    <property type="evidence" value="ECO:0007669"/>
    <property type="project" value="UniProtKB-UniRule"/>
</dbReference>
<dbReference type="Proteomes" id="UP001152799">
    <property type="component" value="Chromosome 2"/>
</dbReference>
<feature type="binding site" evidence="11 12">
    <location>
        <position position="232"/>
    </location>
    <ligand>
        <name>Zn(2+)</name>
        <dbReference type="ChEBI" id="CHEBI:29105"/>
    </ligand>
</feature>
<dbReference type="InterPro" id="IPR029035">
    <property type="entry name" value="DHS-like_NAD/FAD-binding_dom"/>
</dbReference>
<feature type="binding site" evidence="11 12">
    <location>
        <position position="235"/>
    </location>
    <ligand>
        <name>Zn(2+)</name>
        <dbReference type="ChEBI" id="CHEBI:29105"/>
    </ligand>
</feature>
<proteinExistence type="inferred from homology"/>
<dbReference type="Pfam" id="PF02146">
    <property type="entry name" value="SIR2"/>
    <property type="match status" value="1"/>
</dbReference>
<evidence type="ECO:0000256" key="10">
    <source>
        <dbReference type="PIRSR" id="PIRSR037938-2"/>
    </source>
</evidence>
<evidence type="ECO:0000313" key="15">
    <source>
        <dbReference type="EMBL" id="CAG9764864.1"/>
    </source>
</evidence>
<feature type="binding site" evidence="11 12">
    <location>
        <position position="208"/>
    </location>
    <ligand>
        <name>Zn(2+)</name>
        <dbReference type="ChEBI" id="CHEBI:29105"/>
    </ligand>
</feature>
<dbReference type="PANTHER" id="PTHR11085:SF6">
    <property type="entry name" value="NAD-DEPENDENT PROTEIN DEACETYLASE SIRTUIN-2"/>
    <property type="match status" value="1"/>
</dbReference>
<accession>A0A9N9MKB3</accession>